<gene>
    <name evidence="1" type="ORF">ADH67_00805</name>
</gene>
<dbReference type="Proteomes" id="UP000214610">
    <property type="component" value="Unassembled WGS sequence"/>
</dbReference>
<keyword evidence="2" id="KW-1185">Reference proteome</keyword>
<name>A0A227KSL1_9BURK</name>
<reference evidence="2" key="1">
    <citation type="submission" date="2017-05" db="EMBL/GenBank/DDBJ databases">
        <title>Improved OligoMM genomes.</title>
        <authorList>
            <person name="Garzetti D."/>
        </authorList>
    </citation>
    <scope>NUCLEOTIDE SEQUENCE [LARGE SCALE GENOMIC DNA]</scope>
    <source>
        <strain evidence="2">YL45</strain>
    </source>
</reference>
<organism evidence="1 2">
    <name type="scientific">Turicimonas muris</name>
    <dbReference type="NCBI Taxonomy" id="1796652"/>
    <lineage>
        <taxon>Bacteria</taxon>
        <taxon>Pseudomonadati</taxon>
        <taxon>Pseudomonadota</taxon>
        <taxon>Betaproteobacteria</taxon>
        <taxon>Burkholderiales</taxon>
        <taxon>Sutterellaceae</taxon>
        <taxon>Turicimonas</taxon>
    </lineage>
</organism>
<accession>A0A227KSL1</accession>
<dbReference type="EMBL" id="NHMP01000001">
    <property type="protein sequence ID" value="OXE50874.1"/>
    <property type="molecule type" value="Genomic_DNA"/>
</dbReference>
<protein>
    <submittedName>
        <fullName evidence="1">Uncharacterized protein</fullName>
    </submittedName>
</protein>
<dbReference type="AlphaFoldDB" id="A0A227KSL1"/>
<sequence>MGSNKIFRLTRTDDPTIAKDLKNGDMILACMIYKPTRRKHILIFSKEGGGLLGVPIYSELEIANCCMDDLEDWYDMKLESWEKIKVFSSPKKEKK</sequence>
<dbReference type="RefSeq" id="WP_066590759.1">
    <property type="nucleotide sequence ID" value="NZ_CP065313.1"/>
</dbReference>
<evidence type="ECO:0000313" key="2">
    <source>
        <dbReference type="Proteomes" id="UP000214610"/>
    </source>
</evidence>
<evidence type="ECO:0000313" key="1">
    <source>
        <dbReference type="EMBL" id="OXE50874.1"/>
    </source>
</evidence>
<comment type="caution">
    <text evidence="1">The sequence shown here is derived from an EMBL/GenBank/DDBJ whole genome shotgun (WGS) entry which is preliminary data.</text>
</comment>
<proteinExistence type="predicted"/>
<dbReference type="GeneID" id="78363063"/>